<feature type="compositionally biased region" description="Low complexity" evidence="25">
    <location>
        <begin position="923"/>
        <end position="936"/>
    </location>
</feature>
<dbReference type="InterPro" id="IPR003101">
    <property type="entry name" value="KIX_dom"/>
</dbReference>
<keyword evidence="8 31" id="KW-0808">Transferase</keyword>
<feature type="compositionally biased region" description="Pro residues" evidence="25">
    <location>
        <begin position="1830"/>
        <end position="1842"/>
    </location>
</feature>
<proteinExistence type="predicted"/>
<feature type="compositionally biased region" description="Low complexity" evidence="25">
    <location>
        <begin position="134"/>
        <end position="145"/>
    </location>
</feature>
<evidence type="ECO:0000259" key="28">
    <source>
        <dbReference type="PROSITE" id="PS50135"/>
    </source>
</evidence>
<dbReference type="PANTHER" id="PTHR13808:SF29">
    <property type="entry name" value="HISTONE ACETYLTRANSFERASE P300"/>
    <property type="match status" value="1"/>
</dbReference>
<dbReference type="CDD" id="cd15802">
    <property type="entry name" value="RING_CBP-p300"/>
    <property type="match status" value="1"/>
</dbReference>
<feature type="region of interest" description="Disordered" evidence="25">
    <location>
        <begin position="98"/>
        <end position="145"/>
    </location>
</feature>
<feature type="compositionally biased region" description="Basic and acidic residues" evidence="25">
    <location>
        <begin position="976"/>
        <end position="998"/>
    </location>
</feature>
<dbReference type="PROSITE" id="PS50135">
    <property type="entry name" value="ZF_ZZ_2"/>
    <property type="match status" value="1"/>
</dbReference>
<dbReference type="PROSITE" id="PS51727">
    <property type="entry name" value="CBP_P300_HAT"/>
    <property type="match status" value="1"/>
</dbReference>
<evidence type="ECO:0000256" key="2">
    <source>
        <dbReference type="ARBA" id="ARBA00004496"/>
    </source>
</evidence>
<dbReference type="SUPFAM" id="SSF47370">
    <property type="entry name" value="Bromodomain"/>
    <property type="match status" value="1"/>
</dbReference>
<dbReference type="SUPFAM" id="SSF69125">
    <property type="entry name" value="Nuclear receptor coactivator interlocking domain"/>
    <property type="match status" value="1"/>
</dbReference>
<dbReference type="SUPFAM" id="SSF57850">
    <property type="entry name" value="RING/U-box"/>
    <property type="match status" value="1"/>
</dbReference>
<feature type="region of interest" description="Disordered" evidence="25">
    <location>
        <begin position="2236"/>
        <end position="2468"/>
    </location>
</feature>
<dbReference type="SMART" id="SM00297">
    <property type="entry name" value="BROMO"/>
    <property type="match status" value="1"/>
</dbReference>
<evidence type="ECO:0000256" key="1">
    <source>
        <dbReference type="ARBA" id="ARBA00004123"/>
    </source>
</evidence>
<dbReference type="Gene3D" id="1.10.1630.10">
    <property type="entry name" value="Nuclear receptor coactivator, CREB-bp-like, interlocking domain"/>
    <property type="match status" value="1"/>
</dbReference>
<dbReference type="InterPro" id="IPR056484">
    <property type="entry name" value="PHD_P300"/>
</dbReference>
<feature type="compositionally biased region" description="Polar residues" evidence="25">
    <location>
        <begin position="1850"/>
        <end position="1860"/>
    </location>
</feature>
<feature type="compositionally biased region" description="Low complexity" evidence="25">
    <location>
        <begin position="2058"/>
        <end position="2122"/>
    </location>
</feature>
<dbReference type="InterPro" id="IPR018359">
    <property type="entry name" value="Bromodomain_CS"/>
</dbReference>
<dbReference type="InterPro" id="IPR013083">
    <property type="entry name" value="Znf_RING/FYVE/PHD"/>
</dbReference>
<evidence type="ECO:0000259" key="26">
    <source>
        <dbReference type="PROSITE" id="PS50014"/>
    </source>
</evidence>
<dbReference type="GO" id="GO:0005667">
    <property type="term" value="C:transcription regulator complex"/>
    <property type="evidence" value="ECO:0007669"/>
    <property type="project" value="TreeGrafter"/>
</dbReference>
<dbReference type="InterPro" id="IPR037073">
    <property type="entry name" value="Nuc_rcpt_coact_CREBbp_sf"/>
</dbReference>
<dbReference type="Pfam" id="PF08214">
    <property type="entry name" value="HAT_KAT11"/>
    <property type="match status" value="1"/>
</dbReference>
<feature type="domain" description="KIX" evidence="29">
    <location>
        <begin position="532"/>
        <end position="611"/>
    </location>
</feature>
<feature type="compositionally biased region" description="Basic and acidic residues" evidence="25">
    <location>
        <begin position="1509"/>
        <end position="1521"/>
    </location>
</feature>
<dbReference type="GO" id="GO:0045944">
    <property type="term" value="P:positive regulation of transcription by RNA polymerase II"/>
    <property type="evidence" value="ECO:0007669"/>
    <property type="project" value="TreeGrafter"/>
</dbReference>
<feature type="compositionally biased region" description="Polar residues" evidence="25">
    <location>
        <begin position="101"/>
        <end position="112"/>
    </location>
</feature>
<evidence type="ECO:0000256" key="7">
    <source>
        <dbReference type="ARBA" id="ARBA00022553"/>
    </source>
</evidence>
<evidence type="ECO:0000256" key="16">
    <source>
        <dbReference type="ARBA" id="ARBA00023108"/>
    </source>
</evidence>
<feature type="compositionally biased region" description="Low complexity" evidence="25">
    <location>
        <begin position="750"/>
        <end position="765"/>
    </location>
</feature>
<feature type="compositionally biased region" description="Gly residues" evidence="25">
    <location>
        <begin position="400"/>
        <end position="415"/>
    </location>
</feature>
<keyword evidence="11 24" id="KW-0863">Zinc-finger</keyword>
<feature type="compositionally biased region" description="Basic and acidic residues" evidence="25">
    <location>
        <begin position="1007"/>
        <end position="1022"/>
    </location>
</feature>
<keyword evidence="6" id="KW-1017">Isopeptide bond</keyword>
<keyword evidence="19" id="KW-0539">Nucleus</keyword>
<keyword evidence="32" id="KW-1185">Reference proteome</keyword>
<evidence type="ECO:0000259" key="27">
    <source>
        <dbReference type="PROSITE" id="PS50134"/>
    </source>
</evidence>
<feature type="region of interest" description="Disordered" evidence="25">
    <location>
        <begin position="616"/>
        <end position="653"/>
    </location>
</feature>
<dbReference type="Pfam" id="PF09030">
    <property type="entry name" value="Creb_binding"/>
    <property type="match status" value="1"/>
</dbReference>
<evidence type="ECO:0000256" key="17">
    <source>
        <dbReference type="ARBA" id="ARBA00023117"/>
    </source>
</evidence>
<dbReference type="PROSITE" id="PS01357">
    <property type="entry name" value="ZF_ZZ_1"/>
    <property type="match status" value="1"/>
</dbReference>
<feature type="compositionally biased region" description="Polar residues" evidence="25">
    <location>
        <begin position="910"/>
        <end position="922"/>
    </location>
</feature>
<evidence type="ECO:0000256" key="9">
    <source>
        <dbReference type="ARBA" id="ARBA00022723"/>
    </source>
</evidence>
<keyword evidence="9 23" id="KW-0479">Metal-binding</keyword>
<dbReference type="GO" id="GO:0140297">
    <property type="term" value="F:DNA-binding transcription factor binding"/>
    <property type="evidence" value="ECO:0007669"/>
    <property type="project" value="UniProtKB-ARBA"/>
</dbReference>
<gene>
    <name evidence="31" type="ORF">E1301_Tti004756</name>
</gene>
<dbReference type="Pfam" id="PF00569">
    <property type="entry name" value="ZZ"/>
    <property type="match status" value="1"/>
</dbReference>
<dbReference type="InterPro" id="IPR014744">
    <property type="entry name" value="Nuc_rcpt_coact_CREBbp"/>
</dbReference>
<evidence type="ECO:0000256" key="25">
    <source>
        <dbReference type="SAM" id="MobiDB-lite"/>
    </source>
</evidence>
<dbReference type="PROSITE" id="PS50014">
    <property type="entry name" value="BROMODOMAIN_2"/>
    <property type="match status" value="1"/>
</dbReference>
<keyword evidence="14" id="KW-0007">Acetylation</keyword>
<feature type="region of interest" description="Disordered" evidence="25">
    <location>
        <begin position="1"/>
        <end position="37"/>
    </location>
</feature>
<dbReference type="GO" id="GO:0048511">
    <property type="term" value="P:rhythmic process"/>
    <property type="evidence" value="ECO:0007669"/>
    <property type="project" value="UniProtKB-KW"/>
</dbReference>
<dbReference type="InterPro" id="IPR000197">
    <property type="entry name" value="Znf_TAZ"/>
</dbReference>
<comment type="catalytic activity">
    <reaction evidence="21">
        <text>(S)-lactoyl-CoA + L-lysyl-[protein] = N(6)-[(S)-lactoyl]-L-lysyl-[protein] + CoA + H(+)</text>
        <dbReference type="Rhea" id="RHEA:61996"/>
        <dbReference type="Rhea" id="RHEA-COMP:9752"/>
        <dbReference type="Rhea" id="RHEA-COMP:19466"/>
        <dbReference type="ChEBI" id="CHEBI:15378"/>
        <dbReference type="ChEBI" id="CHEBI:29969"/>
        <dbReference type="ChEBI" id="CHEBI:57287"/>
        <dbReference type="ChEBI" id="CHEBI:231527"/>
        <dbReference type="ChEBI" id="CHEBI:231528"/>
    </reaction>
    <physiologicalReaction direction="left-to-right" evidence="21">
        <dbReference type="Rhea" id="RHEA:61997"/>
    </physiologicalReaction>
</comment>
<dbReference type="InterPro" id="IPR035898">
    <property type="entry name" value="TAZ_dom_sf"/>
</dbReference>
<evidence type="ECO:0000256" key="19">
    <source>
        <dbReference type="ARBA" id="ARBA00023242"/>
    </source>
</evidence>
<dbReference type="Pfam" id="PF02135">
    <property type="entry name" value="zf-TAZ"/>
    <property type="match status" value="2"/>
</dbReference>
<dbReference type="InterPro" id="IPR038547">
    <property type="entry name" value="RING_CBP-p300_sf"/>
</dbReference>
<feature type="region of interest" description="Disordered" evidence="25">
    <location>
        <begin position="449"/>
        <end position="474"/>
    </location>
</feature>
<dbReference type="Pfam" id="PF00439">
    <property type="entry name" value="Bromodomain"/>
    <property type="match status" value="1"/>
</dbReference>
<dbReference type="FunFam" id="1.20.1020.10:FF:000002">
    <property type="entry name" value="E1A binding protein p300"/>
    <property type="match status" value="1"/>
</dbReference>
<feature type="region of interest" description="Disordered" evidence="25">
    <location>
        <begin position="2049"/>
        <end position="2163"/>
    </location>
</feature>
<reference evidence="31 32" key="1">
    <citation type="journal article" date="2019" name="Mol. Ecol. Resour.">
        <title>Chromosome-level genome assembly of Triplophysa tibetana, a fish adapted to the harsh high-altitude environment of the Tibetan Plateau.</title>
        <authorList>
            <person name="Yang X."/>
            <person name="Liu H."/>
            <person name="Ma Z."/>
            <person name="Zou Y."/>
            <person name="Zou M."/>
            <person name="Mao Y."/>
            <person name="Li X."/>
            <person name="Wang H."/>
            <person name="Chen T."/>
            <person name="Wang W."/>
            <person name="Yang R."/>
        </authorList>
    </citation>
    <scope>NUCLEOTIDE SEQUENCE [LARGE SCALE GENOMIC DNA]</scope>
    <source>
        <strain evidence="31">TTIB1903HZAU</strain>
        <tissue evidence="31">Muscle</tissue>
    </source>
</reference>
<feature type="compositionally biased region" description="Low complexity" evidence="25">
    <location>
        <begin position="1975"/>
        <end position="1984"/>
    </location>
</feature>
<dbReference type="InterPro" id="IPR009110">
    <property type="entry name" value="Nuc_rcpt_coact"/>
</dbReference>
<keyword evidence="18" id="KW-0804">Transcription</keyword>
<feature type="compositionally biased region" description="Low complexity" evidence="25">
    <location>
        <begin position="8"/>
        <end position="24"/>
    </location>
</feature>
<feature type="compositionally biased region" description="Polar residues" evidence="25">
    <location>
        <begin position="837"/>
        <end position="851"/>
    </location>
</feature>
<feature type="compositionally biased region" description="Basic and acidic residues" evidence="25">
    <location>
        <begin position="943"/>
        <end position="952"/>
    </location>
</feature>
<sequence>MADNVLDSGPPSSKRPKLSSPALSVSASDGNDFGSLFDLEQDLPDELINSSDFGLSNGVDSGHLHTSLGGGGALGPLGGSGQDTAAKHKHLSELLRPGAPQSASAATGSPGNPASMGMMGGLGGNPIAQGLGGPQQQQPGMMPQSGMVAGLNRGMMGVHKGNGQPQSMMGGQVMNGAPRMRYSNVNMNAGVAGNGNMLPDTLHQQNAGQQMAQTAVRPQQTGAVNKMGMMGSPGAYGGAYGQCGGQSMGLQNKTAQPNSINQFSMDKKPQHGQNMGAMQSPGVVGCVSGPAGAAAPPAADPEKRKLIQQQLVLLLHAHKCHRREQANGEVRQCNLPHCRTMKNVLNHMTHCQAGKSCQVAHCASSRQIISHWKNCTRHDCPVCLPLKSAGDKRNQQSLLGGAGMGMSGPLGGSLPGGQPSTPNLNPPSQIDPSSIERAYAALGLTYQGNQAPNQNQQTSVPTQPGMRPLNNMAGGNPMGVNGGVGPQMTNQHPGMLPDSLLHRNMTAQSLMNDTSGIGNMGSTATAAPPSAGMRKSWHEDITQDLRNHLVHKLVQAIFPTPDPAALKDRRMDNLVAYARKVEGDMYESANSRAEYYHLLAEKIYKIQKELEEKRRTRLQKQGMMPSQPGMPNSVLPQAPTGMNQTQPPNGPHSDLSLGQPTGPAQMVNRMQNPAGMNPFAQVGMPQPMGQRATPPLPMGANLNQMSMQGAPRMAQPNVNHLQNQYMQNQLSGTGPGLGKGTVGLNQPAGQTTMSQSQKQMSTPPSLAVRSPVAPSQSTGSGSGTGTGPQGPPSSLSLPSQQPGLHAHCSPLRQNSPSPARSLTPTPAPHQTPPHLPGNQTPQPHTPNSTTAMAPPATQLPPVAQGVGSEKASQLQQQAHGGGAPGGPHTGLASSVPSQNAHGLCAHPHTPLSQKSSVTADGQASSPASVSSADPSSQLTSSEPKTDPKTEVKQEEEDENEMEDKASGKMAAMQSEIKMEEKQEIKKEEPDRDDCKTEPMETVTGSTVEDKKPEVKIEPKEEEGANSTPANTQSKKKVFKPDELRQALMPTLEALYRQDPESLPFRQPVDPQLLGIPDYFDIVKNPMDLSTIKRKLDTGQYQEPWQYVDDVWLMFNNAWLYNRKTSRVYKYCSKLAEVFEQEIDPVMQEMGYCCGRKLEFSPQTLCCYGKQLCTIPRDAAYFSYQNRYHFCEKCFNEIQGENVSLGDDPTQPQTSINKDQFQRKKNDTLDPELLMECTDCGRKMHQICVLHNETIWPTGFVCDGCLKKANATRKENKYAAKRLPQTKLGNFLETRVNEFLKRQPHPESGDVTVRVVHVSDKVVEVKPGMKSRFVDSGEMCESFPYRTKAMFAFEEIDGTEVCFFGMHVQEYGSDCPPPNQRRVYISYLDSVHFFQPRHLRTGVYHEILIGYLEYVKRMGFVTGHIWACPPSEGDDYIFHCHPSDQKIPKPKRLQEWYKKMLDKAVAERIIHDYKDIFKQATEDRLTSAKELPYFEGDFWPNVLEESIKELEQEEEERKREENNTSSESIDATSGDSKNAKKKNSKKTSKNKSSLSRANKKKPGMPNVSNDLSQKLYASMEKHKEVFFVIRLIAGPAANSLPPISDADPLMACDLMDGRDAFLTLARDKHLEFSSLRRAKWSSMCMLVELHNQSQDRFVYTCNECKHHVETRFHCTVCEDYDLCITCYNTKGHEHKMEKLGLGLDDESNNPAAASNQNPGDSRRLSIQRCIQSLVHACQCRNANCSLPSCQKMKRVVQHTKGCKRKTNGGCPICKQLIALCCYHAKHCQENKCPVPFCLNIKHKLRQQQLQHRLQQAQMLRRRMATMQRAGQPPPCGGGPPGSLPSPGNNGATGPSTPTSVGTQPATPQTPTQLTPNHPSMPQPGAGGVPAGTPQQPQQHPTHHQFQQMQGAGGMMTSPQQQMVPQQQAGHLPHPHTQYGPHSTGPSPNPQSQGKPGLGPATPPQLPSNPGAAPMSQQQQPTGPPAAAVEIAMKIQQVADAQRKMAHVQLLQRQAAQAGMIPQHPHHQQPQGQMGVTHPGMGMVGAQGLAQQSQTPANRAQMEQQQPQGPQGMMLGAGAMQQQAQQASVQGQMAPQMQLQQQQQRMNPQLQPQQQQWAGQGMQPQPRPAMMGQPGMVAMQSQQPPQQQQPPPQQQQMQQQQQQPQIPNRNALMSMVQAGLQSGIASGAAAGNLPQGALQELLRTLRSPSSPLQQQQVLNILRSNPQLMAAFIKQRVHKYKGGTGGPPGPQGGPGPMGGQHVGVNSGMPQSGMHIGQGPDMGPGGGPQPTQVGPGPQTPQALLQQALHQRMLQQQQHLSGASSAQQNNPMSPQQQISQSPHLQGQQLSNSLSNQVCSPQPSPRPQSQPPHSSPSPRLQPQPSPHRISPQTQTGSPHPSHLQQHHSGRAPPPPPSQQSQHNSKDPSGFGAEQNAMLSQLSGMAGLHGPGANDMLPSSGKDLGMTMNHNPLDI</sequence>
<evidence type="ECO:0000259" key="30">
    <source>
        <dbReference type="PROSITE" id="PS51727"/>
    </source>
</evidence>
<evidence type="ECO:0000256" key="23">
    <source>
        <dbReference type="PROSITE-ProRule" id="PRU00203"/>
    </source>
</evidence>
<evidence type="ECO:0000313" key="31">
    <source>
        <dbReference type="EMBL" id="KAA0705993.1"/>
    </source>
</evidence>
<evidence type="ECO:0000256" key="5">
    <source>
        <dbReference type="ARBA" id="ARBA00022490"/>
    </source>
</evidence>
<dbReference type="PROSITE" id="PS50952">
    <property type="entry name" value="KIX"/>
    <property type="match status" value="1"/>
</dbReference>
<dbReference type="Pfam" id="PF23570">
    <property type="entry name" value="PHD_P300"/>
    <property type="match status" value="1"/>
</dbReference>
<keyword evidence="7" id="KW-0597">Phosphoprotein</keyword>
<evidence type="ECO:0000256" key="18">
    <source>
        <dbReference type="ARBA" id="ARBA00023163"/>
    </source>
</evidence>
<keyword evidence="15" id="KW-0805">Transcription regulation</keyword>
<dbReference type="GO" id="GO:0000123">
    <property type="term" value="C:histone acetyltransferase complex"/>
    <property type="evidence" value="ECO:0007669"/>
    <property type="project" value="InterPro"/>
</dbReference>
<keyword evidence="20" id="KW-0012">Acyltransferase</keyword>
<dbReference type="CDD" id="cd02337">
    <property type="entry name" value="ZZ_CBP"/>
    <property type="match status" value="1"/>
</dbReference>
<feature type="region of interest" description="Disordered" evidence="25">
    <location>
        <begin position="1700"/>
        <end position="1720"/>
    </location>
</feature>
<dbReference type="GO" id="GO:0004402">
    <property type="term" value="F:histone acetyltransferase activity"/>
    <property type="evidence" value="ECO:0007669"/>
    <property type="project" value="InterPro"/>
</dbReference>
<feature type="compositionally biased region" description="Low complexity" evidence="25">
    <location>
        <begin position="2152"/>
        <end position="2163"/>
    </location>
</feature>
<feature type="compositionally biased region" description="Low complexity" evidence="25">
    <location>
        <begin position="1892"/>
        <end position="1926"/>
    </location>
</feature>
<feature type="region of interest" description="Disordered" evidence="25">
    <location>
        <begin position="1813"/>
        <end position="1984"/>
    </location>
</feature>
<evidence type="ECO:0000313" key="32">
    <source>
        <dbReference type="Proteomes" id="UP000324632"/>
    </source>
</evidence>
<feature type="region of interest" description="Disordered" evidence="25">
    <location>
        <begin position="1509"/>
        <end position="1568"/>
    </location>
</feature>
<dbReference type="CDD" id="cd20910">
    <property type="entry name" value="NCBD_CREBBP-p300_like"/>
    <property type="match status" value="1"/>
</dbReference>
<dbReference type="Gene3D" id="1.10.246.20">
    <property type="entry name" value="Coactivator CBP, KIX domain"/>
    <property type="match status" value="1"/>
</dbReference>
<evidence type="ECO:0000256" key="6">
    <source>
        <dbReference type="ARBA" id="ARBA00022499"/>
    </source>
</evidence>
<evidence type="ECO:0000259" key="29">
    <source>
        <dbReference type="PROSITE" id="PS50952"/>
    </source>
</evidence>
<feature type="domain" description="TAZ-type" evidence="27">
    <location>
        <begin position="300"/>
        <end position="386"/>
    </location>
</feature>
<feature type="region of interest" description="Disordered" evidence="25">
    <location>
        <begin position="394"/>
        <end position="432"/>
    </location>
</feature>
<dbReference type="SMART" id="SM00291">
    <property type="entry name" value="ZnF_ZZ"/>
    <property type="match status" value="1"/>
</dbReference>
<evidence type="ECO:0000256" key="8">
    <source>
        <dbReference type="ARBA" id="ARBA00022679"/>
    </source>
</evidence>
<feature type="domain" description="ZZ-type" evidence="28">
    <location>
        <begin position="1655"/>
        <end position="1703"/>
    </location>
</feature>
<dbReference type="Gene3D" id="3.30.40.10">
    <property type="entry name" value="Zinc/RING finger domain, C3HC4 (zinc finger)"/>
    <property type="match status" value="1"/>
</dbReference>
<evidence type="ECO:0000256" key="10">
    <source>
        <dbReference type="ARBA" id="ARBA00022737"/>
    </source>
</evidence>
<keyword evidence="10" id="KW-0677">Repeat</keyword>
<dbReference type="GO" id="GO:0031490">
    <property type="term" value="F:chromatin DNA binding"/>
    <property type="evidence" value="ECO:0007669"/>
    <property type="project" value="TreeGrafter"/>
</dbReference>
<dbReference type="EMBL" id="SOYY01000021">
    <property type="protein sequence ID" value="KAA0705993.1"/>
    <property type="molecule type" value="Genomic_DNA"/>
</dbReference>
<feature type="domain" description="CBP/p300-type HAT" evidence="30">
    <location>
        <begin position="1276"/>
        <end position="1653"/>
    </location>
</feature>
<dbReference type="CDD" id="cd05495">
    <property type="entry name" value="Bromo_cbp_like"/>
    <property type="match status" value="1"/>
</dbReference>
<keyword evidence="13" id="KW-0832">Ubl conjugation</keyword>
<dbReference type="SUPFAM" id="SSF47040">
    <property type="entry name" value="Kix domain of CBP (creb binding protein)"/>
    <property type="match status" value="1"/>
</dbReference>
<evidence type="ECO:0000256" key="14">
    <source>
        <dbReference type="ARBA" id="ARBA00022990"/>
    </source>
</evidence>
<dbReference type="FunFam" id="1.10.246.20:FF:000001">
    <property type="entry name" value="E1A binding protein p300"/>
    <property type="match status" value="1"/>
</dbReference>
<accession>A0A5A9N9H3</accession>
<dbReference type="Pfam" id="PF02172">
    <property type="entry name" value="KIX"/>
    <property type="match status" value="1"/>
</dbReference>
<feature type="compositionally biased region" description="Polar residues" evidence="25">
    <location>
        <begin position="1938"/>
        <end position="1952"/>
    </location>
</feature>
<dbReference type="GO" id="GO:0008270">
    <property type="term" value="F:zinc ion binding"/>
    <property type="evidence" value="ECO:0007669"/>
    <property type="project" value="UniProtKB-KW"/>
</dbReference>
<dbReference type="Gene3D" id="1.20.1020.10">
    <property type="entry name" value="TAZ domain"/>
    <property type="match status" value="2"/>
</dbReference>
<keyword evidence="12 23" id="KW-0862">Zinc</keyword>
<comment type="subcellular location">
    <subcellularLocation>
        <location evidence="2">Cytoplasm</location>
    </subcellularLocation>
    <subcellularLocation>
        <location evidence="1">Nucleus</location>
    </subcellularLocation>
</comment>
<feature type="domain" description="TAZ-type" evidence="27">
    <location>
        <begin position="1718"/>
        <end position="1799"/>
    </location>
</feature>
<evidence type="ECO:0000256" key="12">
    <source>
        <dbReference type="ARBA" id="ARBA00022833"/>
    </source>
</evidence>
<feature type="compositionally biased region" description="Gly residues" evidence="25">
    <location>
        <begin position="879"/>
        <end position="888"/>
    </location>
</feature>
<dbReference type="Gene3D" id="2.10.110.40">
    <property type="match status" value="1"/>
</dbReference>
<dbReference type="FunFam" id="2.10.110.40:FF:000001">
    <property type="entry name" value="E1A binding protein p300"/>
    <property type="match status" value="1"/>
</dbReference>
<dbReference type="FunFam" id="1.20.920.10:FF:000001">
    <property type="entry name" value="Histone acetyltransferase p300"/>
    <property type="match status" value="1"/>
</dbReference>
<protein>
    <recommendedName>
        <fullName evidence="3">histone acetyltransferase</fullName>
        <ecNumber evidence="3">2.3.1.48</ecNumber>
    </recommendedName>
</protein>
<dbReference type="InterPro" id="IPR043145">
    <property type="entry name" value="Znf_ZZ_sf"/>
</dbReference>
<evidence type="ECO:0000256" key="24">
    <source>
        <dbReference type="PROSITE-ProRule" id="PRU00228"/>
    </source>
</evidence>
<feature type="compositionally biased region" description="Low complexity" evidence="25">
    <location>
        <begin position="2285"/>
        <end position="2355"/>
    </location>
</feature>
<feature type="compositionally biased region" description="Polar residues" evidence="25">
    <location>
        <begin position="811"/>
        <end position="820"/>
    </location>
</feature>
<dbReference type="InterPro" id="IPR000433">
    <property type="entry name" value="Znf_ZZ"/>
</dbReference>
<dbReference type="PROSITE" id="PS00633">
    <property type="entry name" value="BROMODOMAIN_1"/>
    <property type="match status" value="1"/>
</dbReference>
<evidence type="ECO:0000256" key="15">
    <source>
        <dbReference type="ARBA" id="ARBA00023015"/>
    </source>
</evidence>
<evidence type="ECO:0000256" key="21">
    <source>
        <dbReference type="ARBA" id="ARBA00047411"/>
    </source>
</evidence>
<keyword evidence="5" id="KW-0963">Cytoplasm</keyword>
<dbReference type="PRINTS" id="PR00503">
    <property type="entry name" value="BROMODOMAIN"/>
</dbReference>
<dbReference type="InterPro" id="IPR036529">
    <property type="entry name" value="KIX_dom_sf"/>
</dbReference>
<feature type="compositionally biased region" description="Low complexity" evidence="25">
    <location>
        <begin position="1707"/>
        <end position="1717"/>
    </location>
</feature>
<feature type="compositionally biased region" description="Low complexity" evidence="25">
    <location>
        <begin position="1861"/>
        <end position="1876"/>
    </location>
</feature>
<feature type="domain" description="Bromo" evidence="26">
    <location>
        <begin position="1056"/>
        <end position="1128"/>
    </location>
</feature>
<dbReference type="GO" id="GO:0005737">
    <property type="term" value="C:cytoplasm"/>
    <property type="evidence" value="ECO:0007669"/>
    <property type="project" value="UniProtKB-SubCell"/>
</dbReference>
<keyword evidence="16" id="KW-0090">Biological rhythms</keyword>
<dbReference type="FunFam" id="3.30.60.90:FF:000003">
    <property type="entry name" value="E1A binding protein p300"/>
    <property type="match status" value="1"/>
</dbReference>
<organism evidence="31 32">
    <name type="scientific">Triplophysa tibetana</name>
    <dbReference type="NCBI Taxonomy" id="1572043"/>
    <lineage>
        <taxon>Eukaryota</taxon>
        <taxon>Metazoa</taxon>
        <taxon>Chordata</taxon>
        <taxon>Craniata</taxon>
        <taxon>Vertebrata</taxon>
        <taxon>Euteleostomi</taxon>
        <taxon>Actinopterygii</taxon>
        <taxon>Neopterygii</taxon>
        <taxon>Teleostei</taxon>
        <taxon>Ostariophysi</taxon>
        <taxon>Cypriniformes</taxon>
        <taxon>Nemacheilidae</taxon>
        <taxon>Triplophysa</taxon>
    </lineage>
</organism>
<evidence type="ECO:0000256" key="22">
    <source>
        <dbReference type="PROSITE-ProRule" id="PRU00035"/>
    </source>
</evidence>
<feature type="compositionally biased region" description="Pro residues" evidence="25">
    <location>
        <begin position="825"/>
        <end position="835"/>
    </location>
</feature>
<dbReference type="SUPFAM" id="SSF57933">
    <property type="entry name" value="TAZ domain"/>
    <property type="match status" value="2"/>
</dbReference>
<comment type="caution">
    <text evidence="31">The sequence shown here is derived from an EMBL/GenBank/DDBJ whole genome shotgun (WGS) entry which is preliminary data.</text>
</comment>
<dbReference type="FunFam" id="1.20.1020.10:FF:000001">
    <property type="entry name" value="E1A binding protein p300"/>
    <property type="match status" value="1"/>
</dbReference>
<dbReference type="InterPro" id="IPR010303">
    <property type="entry name" value="RING_CBP-p300"/>
</dbReference>
<dbReference type="SMART" id="SM01250">
    <property type="entry name" value="KAT11"/>
    <property type="match status" value="1"/>
</dbReference>
<dbReference type="InterPro" id="IPR013178">
    <property type="entry name" value="Histone_AcTrfase_Rtt109/CBP"/>
</dbReference>
<evidence type="ECO:0000256" key="3">
    <source>
        <dbReference type="ARBA" id="ARBA00013184"/>
    </source>
</evidence>
<dbReference type="InterPro" id="IPR031162">
    <property type="entry name" value="CBP_P300_HAT"/>
</dbReference>
<dbReference type="SMART" id="SM00551">
    <property type="entry name" value="ZnF_TAZ"/>
    <property type="match status" value="2"/>
</dbReference>
<feature type="compositionally biased region" description="Low complexity" evidence="25">
    <location>
        <begin position="1813"/>
        <end position="1829"/>
    </location>
</feature>
<keyword evidence="17 22" id="KW-0103">Bromodomain</keyword>
<dbReference type="Gene3D" id="3.30.60.90">
    <property type="match status" value="1"/>
</dbReference>
<evidence type="ECO:0000256" key="20">
    <source>
        <dbReference type="ARBA" id="ARBA00023315"/>
    </source>
</evidence>
<feature type="compositionally biased region" description="Pro residues" evidence="25">
    <location>
        <begin position="2356"/>
        <end position="2379"/>
    </location>
</feature>
<dbReference type="InterPro" id="IPR036427">
    <property type="entry name" value="Bromodomain-like_sf"/>
</dbReference>
<dbReference type="EC" id="2.3.1.48" evidence="3"/>
<dbReference type="GO" id="GO:0005654">
    <property type="term" value="C:nucleoplasm"/>
    <property type="evidence" value="ECO:0007669"/>
    <property type="project" value="UniProtKB-ARBA"/>
</dbReference>
<feature type="compositionally biased region" description="Polar residues" evidence="25">
    <location>
        <begin position="421"/>
        <end position="432"/>
    </location>
</feature>
<feature type="region of interest" description="Disordered" evidence="25">
    <location>
        <begin position="728"/>
        <end position="1037"/>
    </location>
</feature>
<keyword evidence="4" id="KW-0488">Methylation</keyword>
<evidence type="ECO:0000256" key="11">
    <source>
        <dbReference type="ARBA" id="ARBA00022771"/>
    </source>
</evidence>
<evidence type="ECO:0000256" key="4">
    <source>
        <dbReference type="ARBA" id="ARBA00022481"/>
    </source>
</evidence>
<feature type="compositionally biased region" description="Low complexity" evidence="25">
    <location>
        <begin position="792"/>
        <end position="804"/>
    </location>
</feature>
<dbReference type="Proteomes" id="UP000324632">
    <property type="component" value="Chromosome 21"/>
</dbReference>
<dbReference type="GO" id="GO:0003713">
    <property type="term" value="F:transcription coactivator activity"/>
    <property type="evidence" value="ECO:0007669"/>
    <property type="project" value="InterPro"/>
</dbReference>
<feature type="compositionally biased region" description="Basic residues" evidence="25">
    <location>
        <begin position="1538"/>
        <end position="1548"/>
    </location>
</feature>
<feature type="zinc finger region" description="TAZ-type" evidence="23">
    <location>
        <begin position="1718"/>
        <end position="1799"/>
    </location>
</feature>
<evidence type="ECO:0000256" key="13">
    <source>
        <dbReference type="ARBA" id="ARBA00022843"/>
    </source>
</evidence>
<dbReference type="CDD" id="cd15646">
    <property type="entry name" value="PHD_p300"/>
    <property type="match status" value="1"/>
</dbReference>
<feature type="zinc finger region" description="TAZ-type" evidence="23">
    <location>
        <begin position="300"/>
        <end position="386"/>
    </location>
</feature>
<dbReference type="PANTHER" id="PTHR13808">
    <property type="entry name" value="CBP/P300-RELATED"/>
    <property type="match status" value="1"/>
</dbReference>
<name>A0A5A9N9H3_9TELE</name>
<dbReference type="PROSITE" id="PS50134">
    <property type="entry name" value="ZF_TAZ"/>
    <property type="match status" value="2"/>
</dbReference>
<dbReference type="FunFam" id="3.30.40.10:FF:000034">
    <property type="entry name" value="Histone acetyltransferase p300"/>
    <property type="match status" value="1"/>
</dbReference>
<dbReference type="Pfam" id="PF06001">
    <property type="entry name" value="RING_CBP-p300"/>
    <property type="match status" value="1"/>
</dbReference>
<dbReference type="Gene3D" id="1.20.920.10">
    <property type="entry name" value="Bromodomain-like"/>
    <property type="match status" value="1"/>
</dbReference>
<dbReference type="InterPro" id="IPR001487">
    <property type="entry name" value="Bromodomain"/>
</dbReference>
<feature type="compositionally biased region" description="Polar residues" evidence="25">
    <location>
        <begin position="449"/>
        <end position="462"/>
    </location>
</feature>